<evidence type="ECO:0000313" key="4">
    <source>
        <dbReference type="Proteomes" id="UP000294682"/>
    </source>
</evidence>
<accession>A0A9X8UJ46</accession>
<keyword evidence="4" id="KW-1185">Reference proteome</keyword>
<protein>
    <submittedName>
        <fullName evidence="3">Uncharacterized protein</fullName>
    </submittedName>
</protein>
<sequence length="352" mass="38494">MKKLLSALLASAMVLGMASTAFAGEIKKSTPAPTTKSGSISQSAKRQPDYNVEVDVNSDNAEYEGGPFLYKYGPEWAGESEDAGGTKAEVAVTVPEGQIIDRISVHAATKNITATVKRNQGVAIGYDSAKKRYPTSNNKEWLAPVITLKAGSGVRAYELEDWEVEVDATIGYQVKDKNGYPISGRANRTQEITFTIKNSDAAAYSRMRDLESGTTYTINKQNGSLFEIQNNITESSRVKCLDGVNLYFKGKYGYQKVNLRVSTSDIAAAQKYLGDSYADCYEFLGSPKLSAKVKCRISAGKDQYVYEYNKSTGAIKKLATTYEGDGLSFQTNRLMSYIVSDKNVKDGNVKKK</sequence>
<comment type="caution">
    <text evidence="3">The sequence shown here is derived from an EMBL/GenBank/DDBJ whole genome shotgun (WGS) entry which is preliminary data.</text>
</comment>
<feature type="region of interest" description="Disordered" evidence="1">
    <location>
        <begin position="28"/>
        <end position="49"/>
    </location>
</feature>
<evidence type="ECO:0000256" key="2">
    <source>
        <dbReference type="SAM" id="SignalP"/>
    </source>
</evidence>
<dbReference type="Proteomes" id="UP000294682">
    <property type="component" value="Unassembled WGS sequence"/>
</dbReference>
<dbReference type="RefSeq" id="WP_079698773.1">
    <property type="nucleotide sequence ID" value="NZ_JADNAH010000114.1"/>
</dbReference>
<dbReference type="AlphaFoldDB" id="A0A9X8UJ46"/>
<evidence type="ECO:0000313" key="3">
    <source>
        <dbReference type="EMBL" id="TCL43241.1"/>
    </source>
</evidence>
<keyword evidence="2" id="KW-0732">Signal</keyword>
<feature type="signal peptide" evidence="2">
    <location>
        <begin position="1"/>
        <end position="23"/>
    </location>
</feature>
<feature type="chain" id="PRO_5040801366" evidence="2">
    <location>
        <begin position="24"/>
        <end position="352"/>
    </location>
</feature>
<feature type="compositionally biased region" description="Polar residues" evidence="1">
    <location>
        <begin position="31"/>
        <end position="45"/>
    </location>
</feature>
<evidence type="ECO:0000256" key="1">
    <source>
        <dbReference type="SAM" id="MobiDB-lite"/>
    </source>
</evidence>
<dbReference type="EMBL" id="SLUK01000006">
    <property type="protein sequence ID" value="TCL43241.1"/>
    <property type="molecule type" value="Genomic_DNA"/>
</dbReference>
<gene>
    <name evidence="3" type="ORF">EDD78_106101</name>
</gene>
<name>A0A9X8UJ46_9FIRM</name>
<organism evidence="3 4">
    <name type="scientific">Harryflintia acetispora</name>
    <dbReference type="NCBI Taxonomy" id="1849041"/>
    <lineage>
        <taxon>Bacteria</taxon>
        <taxon>Bacillati</taxon>
        <taxon>Bacillota</taxon>
        <taxon>Clostridia</taxon>
        <taxon>Eubacteriales</taxon>
        <taxon>Oscillospiraceae</taxon>
        <taxon>Harryflintia</taxon>
    </lineage>
</organism>
<reference evidence="3 4" key="1">
    <citation type="submission" date="2019-03" db="EMBL/GenBank/DDBJ databases">
        <title>Genomic Encyclopedia of Type Strains, Phase IV (KMG-IV): sequencing the most valuable type-strain genomes for metagenomic binning, comparative biology and taxonomic classification.</title>
        <authorList>
            <person name="Goeker M."/>
        </authorList>
    </citation>
    <scope>NUCLEOTIDE SEQUENCE [LARGE SCALE GENOMIC DNA]</scope>
    <source>
        <strain evidence="3 4">DSM 100433</strain>
    </source>
</reference>
<proteinExistence type="predicted"/>